<accession>A0A8D8HT99</accession>
<dbReference type="EMBL" id="HBUE01331155">
    <property type="protein sequence ID" value="CAG6593301.1"/>
    <property type="molecule type" value="Transcribed_RNA"/>
</dbReference>
<dbReference type="EMBL" id="HBUE01224449">
    <property type="protein sequence ID" value="CAG6541228.1"/>
    <property type="molecule type" value="Transcribed_RNA"/>
</dbReference>
<sequence>MPGEEYSADRLREVDGSKRTAVGGIREVRWRRRNDQHSAWNWITNASAGTSHAVHARGSSSQLSEFIDGTPSGTRLRLRDRSRYDAKVHWTTDVHLHRIWKCIARCPGGVPRATNRVCPAG</sequence>
<name>A0A8D8HT99_CULPI</name>
<organism evidence="1">
    <name type="scientific">Culex pipiens</name>
    <name type="common">House mosquito</name>
    <dbReference type="NCBI Taxonomy" id="7175"/>
    <lineage>
        <taxon>Eukaryota</taxon>
        <taxon>Metazoa</taxon>
        <taxon>Ecdysozoa</taxon>
        <taxon>Arthropoda</taxon>
        <taxon>Hexapoda</taxon>
        <taxon>Insecta</taxon>
        <taxon>Pterygota</taxon>
        <taxon>Neoptera</taxon>
        <taxon>Endopterygota</taxon>
        <taxon>Diptera</taxon>
        <taxon>Nematocera</taxon>
        <taxon>Culicoidea</taxon>
        <taxon>Culicidae</taxon>
        <taxon>Culicinae</taxon>
        <taxon>Culicini</taxon>
        <taxon>Culex</taxon>
        <taxon>Culex</taxon>
    </lineage>
</organism>
<dbReference type="EMBL" id="HBUE01224451">
    <property type="protein sequence ID" value="CAG6541232.1"/>
    <property type="molecule type" value="Transcribed_RNA"/>
</dbReference>
<dbReference type="EMBL" id="HBUE01224450">
    <property type="protein sequence ID" value="CAG6541230.1"/>
    <property type="molecule type" value="Transcribed_RNA"/>
</dbReference>
<dbReference type="EMBL" id="HBUE01331156">
    <property type="protein sequence ID" value="CAG6593303.1"/>
    <property type="molecule type" value="Transcribed_RNA"/>
</dbReference>
<dbReference type="EMBL" id="HBUE01139355">
    <property type="protein sequence ID" value="CAG6499967.1"/>
    <property type="molecule type" value="Transcribed_RNA"/>
</dbReference>
<protein>
    <submittedName>
        <fullName evidence="1">(northern house mosquito) hypothetical protein</fullName>
    </submittedName>
</protein>
<dbReference type="EMBL" id="HBUE01224452">
    <property type="protein sequence ID" value="CAG6541234.1"/>
    <property type="molecule type" value="Transcribed_RNA"/>
</dbReference>
<dbReference type="EMBL" id="HBUE01331158">
    <property type="protein sequence ID" value="CAG6593307.1"/>
    <property type="molecule type" value="Transcribed_RNA"/>
</dbReference>
<proteinExistence type="predicted"/>
<reference evidence="1" key="1">
    <citation type="submission" date="2021-05" db="EMBL/GenBank/DDBJ databases">
        <authorList>
            <person name="Alioto T."/>
            <person name="Alioto T."/>
            <person name="Gomez Garrido J."/>
        </authorList>
    </citation>
    <scope>NUCLEOTIDE SEQUENCE</scope>
</reference>
<evidence type="ECO:0000313" key="1">
    <source>
        <dbReference type="EMBL" id="CAG6541230.1"/>
    </source>
</evidence>
<dbReference type="EMBL" id="HBUE01331157">
    <property type="protein sequence ID" value="CAG6593305.1"/>
    <property type="molecule type" value="Transcribed_RNA"/>
</dbReference>
<dbReference type="AlphaFoldDB" id="A0A8D8HT99"/>